<accession>W0FSY5</accession>
<dbReference type="NCBIfam" id="NF047593">
    <property type="entry name" value="IS66_ISAeme5_TnpA"/>
    <property type="match status" value="1"/>
</dbReference>
<reference evidence="1" key="1">
    <citation type="journal article" date="2013" name="PLoS ONE">
        <title>Metagenomic insights into the carbohydrate-active enzymes carried by the microorganisms adhering to solid digesta in the rumen of cows.</title>
        <authorList>
            <person name="Wang L."/>
            <person name="Hatem A."/>
            <person name="Catalyurek U.V."/>
            <person name="Morrison M."/>
            <person name="Yu Z."/>
        </authorList>
    </citation>
    <scope>NUCLEOTIDE SEQUENCE</scope>
</reference>
<evidence type="ECO:0000313" key="1">
    <source>
        <dbReference type="EMBL" id="AHF26052.1"/>
    </source>
</evidence>
<dbReference type="AlphaFoldDB" id="W0FSY5"/>
<organism evidence="1">
    <name type="scientific">uncultured bacterium Contigcl_1748</name>
    <dbReference type="NCBI Taxonomy" id="1393656"/>
    <lineage>
        <taxon>Bacteria</taxon>
        <taxon>environmental samples</taxon>
    </lineage>
</organism>
<sequence length="108" mass="11951">MTHDEFVDLQLAHQSSGLTLKSYLKQIGTSYSTYNYWRKKFCSSDDPIRDLAPINIRRSTSSARSFSGDAPTGVSLLFPNGLQAHFGVGSEDVLMELLDKSLSSHVLP</sequence>
<proteinExistence type="predicted"/>
<name>W0FSY5_9BACT</name>
<dbReference type="EMBL" id="KC246864">
    <property type="protein sequence ID" value="AHF26052.1"/>
    <property type="molecule type" value="Genomic_DNA"/>
</dbReference>
<protein>
    <submittedName>
        <fullName evidence="1">Transposase</fullName>
    </submittedName>
</protein>